<reference evidence="6" key="1">
    <citation type="submission" date="2017-12" db="EMBL/GenBank/DDBJ databases">
        <title>Genomic analysis of Paracoccus sp. CBA4604.</title>
        <authorList>
            <person name="Roh S.W."/>
            <person name="Kim J.Y."/>
            <person name="Kim J.S."/>
        </authorList>
    </citation>
    <scope>NUCLEOTIDE SEQUENCE [LARGE SCALE GENOMIC DNA]</scope>
    <source>
        <strain evidence="6">CBA4604</strain>
    </source>
</reference>
<evidence type="ECO:0000313" key="5">
    <source>
        <dbReference type="EMBL" id="AUM75730.1"/>
    </source>
</evidence>
<protein>
    <submittedName>
        <fullName evidence="5">C4-dicarboxylate ABC transporter substrate-binding protein</fullName>
    </submittedName>
</protein>
<feature type="signal peptide" evidence="4">
    <location>
        <begin position="1"/>
        <end position="19"/>
    </location>
</feature>
<dbReference type="Gene3D" id="3.40.190.170">
    <property type="entry name" value="Bacterial extracellular solute-binding protein, family 7"/>
    <property type="match status" value="1"/>
</dbReference>
<evidence type="ECO:0000256" key="4">
    <source>
        <dbReference type="SAM" id="SignalP"/>
    </source>
</evidence>
<evidence type="ECO:0000313" key="6">
    <source>
        <dbReference type="Proteomes" id="UP000234882"/>
    </source>
</evidence>
<dbReference type="Pfam" id="PF03480">
    <property type="entry name" value="DctP"/>
    <property type="match status" value="1"/>
</dbReference>
<dbReference type="InterPro" id="IPR038404">
    <property type="entry name" value="TRAP_DctP_sf"/>
</dbReference>
<dbReference type="EMBL" id="CP025583">
    <property type="protein sequence ID" value="AUM75730.1"/>
    <property type="molecule type" value="Genomic_DNA"/>
</dbReference>
<comment type="subcellular location">
    <subcellularLocation>
        <location evidence="1">Periplasm</location>
    </subcellularLocation>
</comment>
<proteinExistence type="predicted"/>
<organism evidence="5 6">
    <name type="scientific">Paracoccus jeotgali</name>
    <dbReference type="NCBI Taxonomy" id="2065379"/>
    <lineage>
        <taxon>Bacteria</taxon>
        <taxon>Pseudomonadati</taxon>
        <taxon>Pseudomonadota</taxon>
        <taxon>Alphaproteobacteria</taxon>
        <taxon>Rhodobacterales</taxon>
        <taxon>Paracoccaceae</taxon>
        <taxon>Paracoccus</taxon>
    </lineage>
</organism>
<dbReference type="GO" id="GO:0055085">
    <property type="term" value="P:transmembrane transport"/>
    <property type="evidence" value="ECO:0007669"/>
    <property type="project" value="InterPro"/>
</dbReference>
<feature type="chain" id="PRO_5014849807" evidence="4">
    <location>
        <begin position="20"/>
        <end position="364"/>
    </location>
</feature>
<dbReference type="NCBIfam" id="NF037995">
    <property type="entry name" value="TRAP_S1"/>
    <property type="match status" value="1"/>
</dbReference>
<keyword evidence="3" id="KW-0574">Periplasm</keyword>
<accession>A0A2K9MJC4</accession>
<sequence>MTATAVALAATLTMGSGLAAETIRATSGFGPDHSLATAIYPEIGARLEEFTQGGWSVEDTPSGMVAPNEMVAGLRDGKTDLGAVVLPYFPELYAESSLPSELSLIGSDSRAISAATTEYLVTCDECRAEFAANGQVYLGSDTTPSYNLLTTQPVRNAEDLRGMRIRVGAPIFAAFITKLGGVVVQAPSSELADALSRNAVAGTFDGDQEIIGGGVRDQIKFVTDIGLGVYNGAAAAVASQSLWDRMSPEDRAALARAAQYGIAKGIDTFRTQADEARKVEGIEFIEMDDSLQSARDAFIDEQLTNAARILADRGVTDSQAKAYRYAALIGKWEHLITPEMTPEDLAQLRYDEIFADLDMAAFPR</sequence>
<dbReference type="KEGG" id="paru:CYR75_14125"/>
<dbReference type="GO" id="GO:0042597">
    <property type="term" value="C:periplasmic space"/>
    <property type="evidence" value="ECO:0007669"/>
    <property type="project" value="UniProtKB-SubCell"/>
</dbReference>
<dbReference type="InterPro" id="IPR018389">
    <property type="entry name" value="DctP_fam"/>
</dbReference>
<dbReference type="PANTHER" id="PTHR33376">
    <property type="match status" value="1"/>
</dbReference>
<keyword evidence="6" id="KW-1185">Reference proteome</keyword>
<evidence type="ECO:0000256" key="1">
    <source>
        <dbReference type="ARBA" id="ARBA00004418"/>
    </source>
</evidence>
<dbReference type="Proteomes" id="UP000234882">
    <property type="component" value="Chromosome"/>
</dbReference>
<keyword evidence="2 4" id="KW-0732">Signal</keyword>
<gene>
    <name evidence="5" type="ORF">CYR75_14125</name>
</gene>
<evidence type="ECO:0000256" key="3">
    <source>
        <dbReference type="ARBA" id="ARBA00022764"/>
    </source>
</evidence>
<dbReference type="PANTHER" id="PTHR33376:SF15">
    <property type="entry name" value="BLL6794 PROTEIN"/>
    <property type="match status" value="1"/>
</dbReference>
<name>A0A2K9MJC4_9RHOB</name>
<evidence type="ECO:0000256" key="2">
    <source>
        <dbReference type="ARBA" id="ARBA00022729"/>
    </source>
</evidence>
<dbReference type="OrthoDB" id="7239472at2"/>
<dbReference type="AlphaFoldDB" id="A0A2K9MJC4"/>